<keyword evidence="5" id="KW-1185">Reference proteome</keyword>
<evidence type="ECO:0000259" key="3">
    <source>
        <dbReference type="Pfam" id="PF00048"/>
    </source>
</evidence>
<organism evidence="4 5">
    <name type="scientific">Cyprinus carpio carpio</name>
    <dbReference type="NCBI Taxonomy" id="630221"/>
    <lineage>
        <taxon>Eukaryota</taxon>
        <taxon>Metazoa</taxon>
        <taxon>Chordata</taxon>
        <taxon>Craniata</taxon>
        <taxon>Vertebrata</taxon>
        <taxon>Euteleostomi</taxon>
        <taxon>Actinopterygii</taxon>
        <taxon>Neopterygii</taxon>
        <taxon>Teleostei</taxon>
        <taxon>Ostariophysi</taxon>
        <taxon>Cypriniformes</taxon>
        <taxon>Cyprinidae</taxon>
        <taxon>Cyprininae</taxon>
        <taxon>Cyprinus</taxon>
    </lineage>
</organism>
<dbReference type="InterPro" id="IPR033899">
    <property type="entry name" value="CXC_Chemokine_domain"/>
</dbReference>
<proteinExistence type="inferred from homology"/>
<dbReference type="GeneTree" id="ENSGT00940000161751"/>
<sequence length="130" mass="14802">MKQKVTITSVARPWQYKNRVAEIPLFIISSVQTFERLYKIKNKMKMATFIVLICLLVVKVKGHSLDVKGRCICADKGVNKVSLKAIEKVEIIPPSPSCKRMEIVVTMRGAEQKCLNPGSRFTNMQIYLFP</sequence>
<dbReference type="Pfam" id="PF00048">
    <property type="entry name" value="IL8"/>
    <property type="match status" value="1"/>
</dbReference>
<accession>A0A8C1HBJ3</accession>
<evidence type="ECO:0000256" key="1">
    <source>
        <dbReference type="ARBA" id="ARBA00010665"/>
    </source>
</evidence>
<dbReference type="SUPFAM" id="SSF54117">
    <property type="entry name" value="Interleukin 8-like chemokines"/>
    <property type="match status" value="1"/>
</dbReference>
<feature type="domain" description="Chemokine interleukin-8-like" evidence="3">
    <location>
        <begin position="70"/>
        <end position="119"/>
    </location>
</feature>
<dbReference type="Proteomes" id="UP001108240">
    <property type="component" value="Unplaced"/>
</dbReference>
<evidence type="ECO:0000256" key="2">
    <source>
        <dbReference type="ARBA" id="ARBA00022514"/>
    </source>
</evidence>
<dbReference type="GO" id="GO:0008009">
    <property type="term" value="F:chemokine activity"/>
    <property type="evidence" value="ECO:0007669"/>
    <property type="project" value="InterPro"/>
</dbReference>
<comment type="similarity">
    <text evidence="1">Belongs to the intercrine alpha (chemokine CxC) family.</text>
</comment>
<dbReference type="GO" id="GO:0006955">
    <property type="term" value="P:immune response"/>
    <property type="evidence" value="ECO:0007669"/>
    <property type="project" value="InterPro"/>
</dbReference>
<dbReference type="CDD" id="cd00273">
    <property type="entry name" value="Chemokine_CXC"/>
    <property type="match status" value="1"/>
</dbReference>
<reference evidence="4" key="2">
    <citation type="submission" date="2025-09" db="UniProtKB">
        <authorList>
            <consortium name="Ensembl"/>
        </authorList>
    </citation>
    <scope>IDENTIFICATION</scope>
</reference>
<dbReference type="InterPro" id="IPR001089">
    <property type="entry name" value="Chemokine_CXC"/>
</dbReference>
<dbReference type="InterPro" id="IPR036048">
    <property type="entry name" value="Interleukin_8-like_sf"/>
</dbReference>
<dbReference type="AlphaFoldDB" id="A0A8C1HBJ3"/>
<evidence type="ECO:0000313" key="4">
    <source>
        <dbReference type="Ensembl" id="ENSCCRP00000037974.2"/>
    </source>
</evidence>
<dbReference type="OMA" id="MKMATFI"/>
<dbReference type="PRINTS" id="PR00437">
    <property type="entry name" value="SMALLCYTKCXC"/>
</dbReference>
<reference evidence="4" key="1">
    <citation type="submission" date="2025-08" db="UniProtKB">
        <authorList>
            <consortium name="Ensembl"/>
        </authorList>
    </citation>
    <scope>IDENTIFICATION</scope>
</reference>
<protein>
    <submittedName>
        <fullName evidence="4">Chemokine (C-X-C motif) ligand 11, duplicate 8</fullName>
    </submittedName>
</protein>
<name>A0A8C1HBJ3_CYPCA</name>
<evidence type="ECO:0000313" key="5">
    <source>
        <dbReference type="Proteomes" id="UP001108240"/>
    </source>
</evidence>
<dbReference type="InterPro" id="IPR001811">
    <property type="entry name" value="Chemokine_IL8-like_dom"/>
</dbReference>
<keyword evidence="2" id="KW-0202">Cytokine</keyword>
<dbReference type="GO" id="GO:0005615">
    <property type="term" value="C:extracellular space"/>
    <property type="evidence" value="ECO:0007669"/>
    <property type="project" value="UniProtKB-KW"/>
</dbReference>
<dbReference type="Gene3D" id="2.40.50.40">
    <property type="match status" value="1"/>
</dbReference>
<dbReference type="Ensembl" id="ENSCCRT00000041135.2">
    <property type="protein sequence ID" value="ENSCCRP00000037974.2"/>
    <property type="gene ID" value="ENSCCRG00000020297.2"/>
</dbReference>
<dbReference type="GO" id="GO:0006952">
    <property type="term" value="P:defense response"/>
    <property type="evidence" value="ECO:0007669"/>
    <property type="project" value="InterPro"/>
</dbReference>